<dbReference type="PaxDb" id="166486-ERS852572_03402"/>
<evidence type="ECO:0000256" key="8">
    <source>
        <dbReference type="SAM" id="MobiDB-lite"/>
    </source>
</evidence>
<feature type="domain" description="Peptidase S26" evidence="9">
    <location>
        <begin position="57"/>
        <end position="216"/>
    </location>
</feature>
<proteinExistence type="inferred from homology"/>
<evidence type="ECO:0000313" key="11">
    <source>
        <dbReference type="EMBL" id="MVQ45163.1"/>
    </source>
</evidence>
<evidence type="ECO:0000313" key="10">
    <source>
        <dbReference type="EMBL" id="CUN29791.1"/>
    </source>
</evidence>
<dbReference type="NCBIfam" id="TIGR02227">
    <property type="entry name" value="sigpep_I_bact"/>
    <property type="match status" value="1"/>
</dbReference>
<comment type="catalytic activity">
    <reaction evidence="1 7">
        <text>Cleavage of hydrophobic, N-terminal signal or leader sequences from secreted and periplasmic proteins.</text>
        <dbReference type="EC" id="3.4.21.89"/>
    </reaction>
</comment>
<evidence type="ECO:0000259" key="9">
    <source>
        <dbReference type="Pfam" id="PF10502"/>
    </source>
</evidence>
<evidence type="ECO:0000256" key="1">
    <source>
        <dbReference type="ARBA" id="ARBA00000677"/>
    </source>
</evidence>
<dbReference type="PANTHER" id="PTHR43390:SF1">
    <property type="entry name" value="CHLOROPLAST PROCESSING PEPTIDASE"/>
    <property type="match status" value="1"/>
</dbReference>
<dbReference type="PANTHER" id="PTHR43390">
    <property type="entry name" value="SIGNAL PEPTIDASE I"/>
    <property type="match status" value="1"/>
</dbReference>
<keyword evidence="7" id="KW-0472">Membrane</keyword>
<feature type="active site" evidence="6">
    <location>
        <position position="87"/>
    </location>
</feature>
<keyword evidence="5 7" id="KW-0378">Hydrolase</keyword>
<reference evidence="11 13" key="2">
    <citation type="submission" date="2019-10" db="EMBL/GenBank/DDBJ databases">
        <title>Roseburia spp. ameliorate alcoholic fatty liver via restoration of gut barrier function.</title>
        <authorList>
            <person name="Seo B."/>
            <person name="Ko G."/>
        </authorList>
    </citation>
    <scope>NUCLEOTIDE SEQUENCE [LARGE SCALE GENOMIC DNA]</scope>
    <source>
        <strain evidence="11 13">SNUG30017</strain>
    </source>
</reference>
<dbReference type="GO" id="GO:0004252">
    <property type="term" value="F:serine-type endopeptidase activity"/>
    <property type="evidence" value="ECO:0007669"/>
    <property type="project" value="InterPro"/>
</dbReference>
<dbReference type="CDD" id="cd06530">
    <property type="entry name" value="S26_SPase_I"/>
    <property type="match status" value="1"/>
</dbReference>
<feature type="compositionally biased region" description="Basic and acidic residues" evidence="8">
    <location>
        <begin position="1"/>
        <end position="47"/>
    </location>
</feature>
<dbReference type="Proteomes" id="UP000095350">
    <property type="component" value="Unassembled WGS sequence"/>
</dbReference>
<dbReference type="SUPFAM" id="SSF51306">
    <property type="entry name" value="LexA/Signal peptidase"/>
    <property type="match status" value="1"/>
</dbReference>
<dbReference type="EC" id="3.4.21.89" evidence="4 7"/>
<evidence type="ECO:0000256" key="5">
    <source>
        <dbReference type="ARBA" id="ARBA00022801"/>
    </source>
</evidence>
<dbReference type="GO" id="GO:0005886">
    <property type="term" value="C:plasma membrane"/>
    <property type="evidence" value="ECO:0007669"/>
    <property type="project" value="UniProtKB-SubCell"/>
</dbReference>
<keyword evidence="7" id="KW-0645">Protease</keyword>
<comment type="similarity">
    <text evidence="3 7">Belongs to the peptidase S26 family.</text>
</comment>
<keyword evidence="7" id="KW-1133">Transmembrane helix</keyword>
<dbReference type="GO" id="GO:0006465">
    <property type="term" value="P:signal peptide processing"/>
    <property type="evidence" value="ECO:0007669"/>
    <property type="project" value="InterPro"/>
</dbReference>
<accession>A0A173VRH4</accession>
<gene>
    <name evidence="10" type="primary">spsB_2</name>
    <name evidence="11" type="synonym">lepB</name>
    <name evidence="10" type="ORF">ERS852572_03402</name>
    <name evidence="11" type="ORF">GCK47_05485</name>
</gene>
<evidence type="ECO:0000256" key="7">
    <source>
        <dbReference type="RuleBase" id="RU362042"/>
    </source>
</evidence>
<dbReference type="GO" id="GO:0009003">
    <property type="term" value="F:signal peptidase activity"/>
    <property type="evidence" value="ECO:0007669"/>
    <property type="project" value="UniProtKB-EC"/>
</dbReference>
<organism evidence="10 12">
    <name type="scientific">Roseburia intestinalis</name>
    <dbReference type="NCBI Taxonomy" id="166486"/>
    <lineage>
        <taxon>Bacteria</taxon>
        <taxon>Bacillati</taxon>
        <taxon>Bacillota</taxon>
        <taxon>Clostridia</taxon>
        <taxon>Lachnospirales</taxon>
        <taxon>Lachnospiraceae</taxon>
        <taxon>Roseburia</taxon>
    </lineage>
</organism>
<dbReference type="InterPro" id="IPR036286">
    <property type="entry name" value="LexA/Signal_pep-like_sf"/>
</dbReference>
<protein>
    <recommendedName>
        <fullName evidence="4 7">Signal peptidase I</fullName>
        <ecNumber evidence="4 7">3.4.21.89</ecNumber>
    </recommendedName>
</protein>
<evidence type="ECO:0000313" key="13">
    <source>
        <dbReference type="Proteomes" id="UP000479531"/>
    </source>
</evidence>
<keyword evidence="7" id="KW-0812">Transmembrane</keyword>
<reference evidence="10 12" key="1">
    <citation type="submission" date="2015-09" db="EMBL/GenBank/DDBJ databases">
        <authorList>
            <consortium name="Pathogen Informatics"/>
        </authorList>
    </citation>
    <scope>NUCLEOTIDE SEQUENCE [LARGE SCALE GENOMIC DNA]</scope>
    <source>
        <strain evidence="10 12">2789STDY5834960</strain>
    </source>
</reference>
<comment type="subcellular location">
    <subcellularLocation>
        <location evidence="2">Cell membrane</location>
        <topology evidence="2">Single-pass type II membrane protein</topology>
    </subcellularLocation>
    <subcellularLocation>
        <location evidence="7">Membrane</location>
        <topology evidence="7">Single-pass type II membrane protein</topology>
    </subcellularLocation>
</comment>
<dbReference type="EMBL" id="WGGT01000004">
    <property type="protein sequence ID" value="MVQ45163.1"/>
    <property type="molecule type" value="Genomic_DNA"/>
</dbReference>
<dbReference type="EMBL" id="CYXZ01000035">
    <property type="protein sequence ID" value="CUN29791.1"/>
    <property type="molecule type" value="Genomic_DNA"/>
</dbReference>
<dbReference type="STRING" id="166486.ERS852572_03402"/>
<dbReference type="InterPro" id="IPR019533">
    <property type="entry name" value="Peptidase_S26"/>
</dbReference>
<dbReference type="PROSITE" id="PS00760">
    <property type="entry name" value="SPASE_I_2"/>
    <property type="match status" value="1"/>
</dbReference>
<dbReference type="OrthoDB" id="9802919at2"/>
<dbReference type="InterPro" id="IPR000223">
    <property type="entry name" value="Pept_S26A_signal_pept_1"/>
</dbReference>
<dbReference type="PRINTS" id="PR00727">
    <property type="entry name" value="LEADERPTASE"/>
</dbReference>
<evidence type="ECO:0000256" key="2">
    <source>
        <dbReference type="ARBA" id="ARBA00004401"/>
    </source>
</evidence>
<dbReference type="AlphaFoldDB" id="A0A173VRH4"/>
<name>A0A173VRH4_9FIRM</name>
<dbReference type="Pfam" id="PF10502">
    <property type="entry name" value="Peptidase_S26"/>
    <property type="match status" value="1"/>
</dbReference>
<dbReference type="RefSeq" id="WP_055195918.1">
    <property type="nucleotide sequence ID" value="NZ_CABIYH010000035.1"/>
</dbReference>
<dbReference type="Proteomes" id="UP000479531">
    <property type="component" value="Unassembled WGS sequence"/>
</dbReference>
<feature type="transmembrane region" description="Helical" evidence="7">
    <location>
        <begin position="56"/>
        <end position="77"/>
    </location>
</feature>
<dbReference type="Gene3D" id="2.10.109.10">
    <property type="entry name" value="Umud Fragment, subunit A"/>
    <property type="match status" value="1"/>
</dbReference>
<evidence type="ECO:0000256" key="4">
    <source>
        <dbReference type="ARBA" id="ARBA00013208"/>
    </source>
</evidence>
<feature type="active site" evidence="6">
    <location>
        <position position="130"/>
    </location>
</feature>
<evidence type="ECO:0000256" key="6">
    <source>
        <dbReference type="PIRSR" id="PIRSR600223-1"/>
    </source>
</evidence>
<sequence>MEAKRQDIGMDIDENKKDTQNKTNTRDKADTSNKKDKPDGSEKEEAQKSTSASREILSWVLTFALAIGAAFLIKNYLIINADVPTGSMENTIMPGDRLIGNRLAFLKDTPERGDVVIFHYPDDEEELYVKRVIGLPGEEVRIDDGKIYIDGSETPLEEDYLKEEWTVATGPYLFEVPDDCYLVLGDNRNDSWDARYWDNKYVSIDKILGKGEVIYWPLQDIGKIR</sequence>
<evidence type="ECO:0000313" key="12">
    <source>
        <dbReference type="Proteomes" id="UP000095350"/>
    </source>
</evidence>
<evidence type="ECO:0000256" key="3">
    <source>
        <dbReference type="ARBA" id="ARBA00009370"/>
    </source>
</evidence>
<feature type="region of interest" description="Disordered" evidence="8">
    <location>
        <begin position="1"/>
        <end position="49"/>
    </location>
</feature>
<dbReference type="InterPro" id="IPR019757">
    <property type="entry name" value="Pept_S26A_signal_pept_1_Lys-AS"/>
</dbReference>